<protein>
    <submittedName>
        <fullName evidence="2">Uncharacterized protein</fullName>
    </submittedName>
</protein>
<keyword evidence="3" id="KW-1185">Reference proteome</keyword>
<evidence type="ECO:0000256" key="1">
    <source>
        <dbReference type="SAM" id="MobiDB-lite"/>
    </source>
</evidence>
<evidence type="ECO:0000313" key="3">
    <source>
        <dbReference type="Proteomes" id="UP001390339"/>
    </source>
</evidence>
<sequence length="271" mass="30428">MDSINQGTAGEKCHNEPLHSNPWLWQAPPNPPNSGNGAIPGGQGHATRHHEILLYAPFVIRNAAENHSAYFPNLYRAGSERAGLMQEKTHEEYASSVAQAKINQAELLAIWRDTNRTYGWPKQATELLPCDLKGYNGQGLKEQWHAPRFPPEKLNAQDRFKFEGGTLAEGVAETISILGHLDDIYRARERFEGASRTDIIRVLVPENEKRSHDLVGETYNGPISLQKIKQEYESAGARKLLLPRLVDGKYGFDPTRPVLPPLCRLPWRGHT</sequence>
<gene>
    <name evidence="2" type="ORF">PGQ11_005440</name>
</gene>
<dbReference type="Proteomes" id="UP001390339">
    <property type="component" value="Unassembled WGS sequence"/>
</dbReference>
<evidence type="ECO:0000313" key="2">
    <source>
        <dbReference type="EMBL" id="KAK8874926.1"/>
    </source>
</evidence>
<reference evidence="2 3" key="1">
    <citation type="journal article" date="2024" name="IMA Fungus">
        <title>Apiospora arundinis, a panoply of carbohydrate-active enzymes and secondary metabolites.</title>
        <authorList>
            <person name="Sorensen T."/>
            <person name="Petersen C."/>
            <person name="Muurmann A.T."/>
            <person name="Christiansen J.V."/>
            <person name="Brundto M.L."/>
            <person name="Overgaard C.K."/>
            <person name="Boysen A.T."/>
            <person name="Wollenberg R.D."/>
            <person name="Larsen T.O."/>
            <person name="Sorensen J.L."/>
            <person name="Nielsen K.L."/>
            <person name="Sondergaard T.E."/>
        </authorList>
    </citation>
    <scope>NUCLEOTIDE SEQUENCE [LARGE SCALE GENOMIC DNA]</scope>
    <source>
        <strain evidence="2 3">AAU 773</strain>
    </source>
</reference>
<accession>A0ABR2JB56</accession>
<organism evidence="2 3">
    <name type="scientific">Apiospora arundinis</name>
    <dbReference type="NCBI Taxonomy" id="335852"/>
    <lineage>
        <taxon>Eukaryota</taxon>
        <taxon>Fungi</taxon>
        <taxon>Dikarya</taxon>
        <taxon>Ascomycota</taxon>
        <taxon>Pezizomycotina</taxon>
        <taxon>Sordariomycetes</taxon>
        <taxon>Xylariomycetidae</taxon>
        <taxon>Amphisphaeriales</taxon>
        <taxon>Apiosporaceae</taxon>
        <taxon>Apiospora</taxon>
    </lineage>
</organism>
<feature type="region of interest" description="Disordered" evidence="1">
    <location>
        <begin position="1"/>
        <end position="45"/>
    </location>
</feature>
<comment type="caution">
    <text evidence="2">The sequence shown here is derived from an EMBL/GenBank/DDBJ whole genome shotgun (WGS) entry which is preliminary data.</text>
</comment>
<proteinExistence type="predicted"/>
<name>A0ABR2JB56_9PEZI</name>
<dbReference type="EMBL" id="JAPCWZ010000003">
    <property type="protein sequence ID" value="KAK8874926.1"/>
    <property type="molecule type" value="Genomic_DNA"/>
</dbReference>